<dbReference type="Pfam" id="PF01710">
    <property type="entry name" value="HTH_Tnp_IS630"/>
    <property type="match status" value="1"/>
</dbReference>
<name>A0A378QT11_9GAMM</name>
<dbReference type="InterPro" id="IPR002622">
    <property type="entry name" value="Transposase_14"/>
</dbReference>
<dbReference type="SUPFAM" id="SSF55486">
    <property type="entry name" value="Metalloproteases ('zincins'), catalytic domain"/>
    <property type="match status" value="1"/>
</dbReference>
<proteinExistence type="predicted"/>
<gene>
    <name evidence="2" type="ORF">NCTC11012_01814</name>
</gene>
<sequence length="266" mass="31372">MDYIHSLDLDKEISKYLTQYPPQVNVGNQSILMDARNLYRNIINSIPELPDRKQKFHQTTHIVFTDYPKEYQENNTTNAWGGRTHRKNPMDCTLGGCTYWGNFCLIYDRPNNDEGLRTTVHELGHSLGLEHSFNHKEPNHFIFAKFSTDNLMDYIPTEPKICYNTPMAYSDDFRQQVLRQLNCGKTYRQLAEEYNISTRTILNWKANPDRKVRTSYTSKIDLEKLRQDVLDYPDAYQRERATRFNCTDRAIAKALKRLKLTRKKSD</sequence>
<evidence type="ECO:0000259" key="1">
    <source>
        <dbReference type="Pfam" id="PF01710"/>
    </source>
</evidence>
<accession>A0A378QT11</accession>
<dbReference type="AlphaFoldDB" id="A0A378QT11"/>
<dbReference type="InterPro" id="IPR009057">
    <property type="entry name" value="Homeodomain-like_sf"/>
</dbReference>
<dbReference type="Gene3D" id="3.40.390.10">
    <property type="entry name" value="Collagenase (Catalytic Domain)"/>
    <property type="match status" value="1"/>
</dbReference>
<organism evidence="2 3">
    <name type="scientific">Moraxella equi</name>
    <dbReference type="NCBI Taxonomy" id="60442"/>
    <lineage>
        <taxon>Bacteria</taxon>
        <taxon>Pseudomonadati</taxon>
        <taxon>Pseudomonadota</taxon>
        <taxon>Gammaproteobacteria</taxon>
        <taxon>Moraxellales</taxon>
        <taxon>Moraxellaceae</taxon>
        <taxon>Moraxella</taxon>
    </lineage>
</organism>
<evidence type="ECO:0000313" key="3">
    <source>
        <dbReference type="Proteomes" id="UP000254618"/>
    </source>
</evidence>
<protein>
    <submittedName>
        <fullName evidence="2">Transposase</fullName>
    </submittedName>
</protein>
<feature type="domain" description="Transposase Synechocystis PCC 6803" evidence="1">
    <location>
        <begin position="167"/>
        <end position="265"/>
    </location>
</feature>
<dbReference type="Proteomes" id="UP000254618">
    <property type="component" value="Unassembled WGS sequence"/>
</dbReference>
<dbReference type="InterPro" id="IPR024079">
    <property type="entry name" value="MetalloPept_cat_dom_sf"/>
</dbReference>
<dbReference type="Gene3D" id="1.10.10.60">
    <property type="entry name" value="Homeodomain-like"/>
    <property type="match status" value="1"/>
</dbReference>
<evidence type="ECO:0000313" key="2">
    <source>
        <dbReference type="EMBL" id="STZ03560.1"/>
    </source>
</evidence>
<dbReference type="EMBL" id="UGQF01000001">
    <property type="protein sequence ID" value="STZ03560.1"/>
    <property type="molecule type" value="Genomic_DNA"/>
</dbReference>
<dbReference type="SUPFAM" id="SSF46689">
    <property type="entry name" value="Homeodomain-like"/>
    <property type="match status" value="1"/>
</dbReference>
<reference evidence="2 3" key="1">
    <citation type="submission" date="2018-06" db="EMBL/GenBank/DDBJ databases">
        <authorList>
            <consortium name="Pathogen Informatics"/>
            <person name="Doyle S."/>
        </authorList>
    </citation>
    <scope>NUCLEOTIDE SEQUENCE [LARGE SCALE GENOMIC DNA]</scope>
    <source>
        <strain evidence="2 3">NCTC11012</strain>
    </source>
</reference>
<dbReference type="GO" id="GO:0008237">
    <property type="term" value="F:metallopeptidase activity"/>
    <property type="evidence" value="ECO:0007669"/>
    <property type="project" value="InterPro"/>
</dbReference>